<dbReference type="GO" id="GO:0052621">
    <property type="term" value="F:diguanylate cyclase activity"/>
    <property type="evidence" value="ECO:0007669"/>
    <property type="project" value="UniProtKB-EC"/>
</dbReference>
<evidence type="ECO:0000256" key="2">
    <source>
        <dbReference type="ARBA" id="ARBA00034247"/>
    </source>
</evidence>
<evidence type="ECO:0000313" key="6">
    <source>
        <dbReference type="EMBL" id="MDV2080582.1"/>
    </source>
</evidence>
<dbReference type="Pfam" id="PF00990">
    <property type="entry name" value="GGDEF"/>
    <property type="match status" value="1"/>
</dbReference>
<dbReference type="Gene3D" id="3.30.70.270">
    <property type="match status" value="1"/>
</dbReference>
<dbReference type="EMBL" id="JAWIIJ010000016">
    <property type="protein sequence ID" value="MDV2080582.1"/>
    <property type="molecule type" value="Genomic_DNA"/>
</dbReference>
<keyword evidence="6" id="KW-0548">Nucleotidyltransferase</keyword>
<name>A0ABU3W346_9GAMM</name>
<keyword evidence="4" id="KW-1133">Transmembrane helix</keyword>
<sequence>MSSDRDTGESTGRELTEEASSPSSGLLSGLALRTLLLSLLLVGVTLGAILLALQAFGQYRATIAELDQQQNRGLATAHLLLQQTEGLVSSSSLLLLASTHFQRREAMFEIADRAEWVGRLVNQLAALRGESSRFDDILAVRQQLMANVAAMQGLVQQRIDLRAALSGDSPPSRASLEQLADVEMQLAAIIRDNRLLSRNLGISVGYHVTAMREQVQGTIDDLNADIARLETLLKASAVAVILAVLLLLGFIQFGVVRRLRRLQASLSHPHPLPEHIEVRGGDEVAHMGAAIRRYVHSINLNEQRILEMNRELNFLATHDSLTRLHNRHYFEQALKVHGEAPQDSTLCVALMDIDHFKAINDNFGHDAGDRVLQHIARMIRQELPDEVLVARYGGEEFALLARDVPLRALQRGLDVLRREIAATAIEVGPERLSVTVSIGLAQQQPGCSLASTVKEADERLYQAKDAGRNRLVAHSPRPSGNEVSL</sequence>
<keyword evidence="4" id="KW-0812">Transmembrane</keyword>
<keyword evidence="7" id="KW-1185">Reference proteome</keyword>
<dbReference type="PROSITE" id="PS50887">
    <property type="entry name" value="GGDEF"/>
    <property type="match status" value="1"/>
</dbReference>
<dbReference type="InterPro" id="IPR038188">
    <property type="entry name" value="TorS_sensor_sf"/>
</dbReference>
<dbReference type="SUPFAM" id="SSF55073">
    <property type="entry name" value="Nucleotide cyclase"/>
    <property type="match status" value="1"/>
</dbReference>
<dbReference type="InterPro" id="IPR000160">
    <property type="entry name" value="GGDEF_dom"/>
</dbReference>
<organism evidence="6 7">
    <name type="scientific">Marinobacter xestospongiae</name>
    <dbReference type="NCBI Taxonomy" id="994319"/>
    <lineage>
        <taxon>Bacteria</taxon>
        <taxon>Pseudomonadati</taxon>
        <taxon>Pseudomonadota</taxon>
        <taxon>Gammaproteobacteria</taxon>
        <taxon>Pseudomonadales</taxon>
        <taxon>Marinobacteraceae</taxon>
        <taxon>Marinobacter</taxon>
    </lineage>
</organism>
<evidence type="ECO:0000256" key="1">
    <source>
        <dbReference type="ARBA" id="ARBA00012528"/>
    </source>
</evidence>
<evidence type="ECO:0000313" key="7">
    <source>
        <dbReference type="Proteomes" id="UP001269819"/>
    </source>
</evidence>
<dbReference type="InterPro" id="IPR029787">
    <property type="entry name" value="Nucleotide_cyclase"/>
</dbReference>
<keyword evidence="4" id="KW-0472">Membrane</keyword>
<feature type="region of interest" description="Disordered" evidence="3">
    <location>
        <begin position="1"/>
        <end position="25"/>
    </location>
</feature>
<dbReference type="InterPro" id="IPR050469">
    <property type="entry name" value="Diguanylate_Cyclase"/>
</dbReference>
<reference evidence="6 7" key="1">
    <citation type="submission" date="2023-10" db="EMBL/GenBank/DDBJ databases">
        <title>Characteristics and mechanism of a salt-tolerant marine origin heterotrophic nitrifying- aerobic denitrifying bacteria Marinobacter xestospongiae HN1.</title>
        <authorList>
            <person name="Qi R."/>
        </authorList>
    </citation>
    <scope>NUCLEOTIDE SEQUENCE [LARGE SCALE GENOMIC DNA]</scope>
    <source>
        <strain evidence="6 7">HN1</strain>
    </source>
</reference>
<feature type="transmembrane region" description="Helical" evidence="4">
    <location>
        <begin position="30"/>
        <end position="53"/>
    </location>
</feature>
<evidence type="ECO:0000259" key="5">
    <source>
        <dbReference type="PROSITE" id="PS50887"/>
    </source>
</evidence>
<evidence type="ECO:0000256" key="4">
    <source>
        <dbReference type="SAM" id="Phobius"/>
    </source>
</evidence>
<evidence type="ECO:0000256" key="3">
    <source>
        <dbReference type="SAM" id="MobiDB-lite"/>
    </source>
</evidence>
<dbReference type="RefSeq" id="WP_316974972.1">
    <property type="nucleotide sequence ID" value="NZ_JAWIIJ010000016.1"/>
</dbReference>
<dbReference type="CDD" id="cd01949">
    <property type="entry name" value="GGDEF"/>
    <property type="match status" value="1"/>
</dbReference>
<keyword evidence="6" id="KW-0808">Transferase</keyword>
<comment type="caution">
    <text evidence="6">The sequence shown here is derived from an EMBL/GenBank/DDBJ whole genome shotgun (WGS) entry which is preliminary data.</text>
</comment>
<dbReference type="NCBIfam" id="TIGR00254">
    <property type="entry name" value="GGDEF"/>
    <property type="match status" value="1"/>
</dbReference>
<dbReference type="Proteomes" id="UP001269819">
    <property type="component" value="Unassembled WGS sequence"/>
</dbReference>
<dbReference type="SMART" id="SM00267">
    <property type="entry name" value="GGDEF"/>
    <property type="match status" value="1"/>
</dbReference>
<dbReference type="PANTHER" id="PTHR45138:SF9">
    <property type="entry name" value="DIGUANYLATE CYCLASE DGCM-RELATED"/>
    <property type="match status" value="1"/>
</dbReference>
<accession>A0ABU3W346</accession>
<dbReference type="InterPro" id="IPR043128">
    <property type="entry name" value="Rev_trsase/Diguanyl_cyclase"/>
</dbReference>
<feature type="compositionally biased region" description="Basic and acidic residues" evidence="3">
    <location>
        <begin position="1"/>
        <end position="16"/>
    </location>
</feature>
<gene>
    <name evidence="6" type="ORF">RYS15_18005</name>
</gene>
<dbReference type="Gene3D" id="1.20.58.920">
    <property type="match status" value="1"/>
</dbReference>
<dbReference type="EC" id="2.7.7.65" evidence="1"/>
<proteinExistence type="predicted"/>
<dbReference type="PANTHER" id="PTHR45138">
    <property type="entry name" value="REGULATORY COMPONENTS OF SENSORY TRANSDUCTION SYSTEM"/>
    <property type="match status" value="1"/>
</dbReference>
<comment type="catalytic activity">
    <reaction evidence="2">
        <text>2 GTP = 3',3'-c-di-GMP + 2 diphosphate</text>
        <dbReference type="Rhea" id="RHEA:24898"/>
        <dbReference type="ChEBI" id="CHEBI:33019"/>
        <dbReference type="ChEBI" id="CHEBI:37565"/>
        <dbReference type="ChEBI" id="CHEBI:58805"/>
        <dbReference type="EC" id="2.7.7.65"/>
    </reaction>
</comment>
<feature type="domain" description="GGDEF" evidence="5">
    <location>
        <begin position="344"/>
        <end position="476"/>
    </location>
</feature>
<feature type="transmembrane region" description="Helical" evidence="4">
    <location>
        <begin position="232"/>
        <end position="255"/>
    </location>
</feature>
<protein>
    <recommendedName>
        <fullName evidence="1">diguanylate cyclase</fullName>
        <ecNumber evidence="1">2.7.7.65</ecNumber>
    </recommendedName>
</protein>